<evidence type="ECO:0008006" key="4">
    <source>
        <dbReference type="Google" id="ProtNLM"/>
    </source>
</evidence>
<evidence type="ECO:0000256" key="1">
    <source>
        <dbReference type="SAM" id="MobiDB-lite"/>
    </source>
</evidence>
<evidence type="ECO:0000313" key="3">
    <source>
        <dbReference type="Proteomes" id="UP001517376"/>
    </source>
</evidence>
<comment type="caution">
    <text evidence="2">The sequence shown here is derived from an EMBL/GenBank/DDBJ whole genome shotgun (WGS) entry which is preliminary data.</text>
</comment>
<accession>A0ABW9Y7K9</accession>
<dbReference type="Pfam" id="PF11351">
    <property type="entry name" value="GTA_holin_3TM"/>
    <property type="match status" value="1"/>
</dbReference>
<name>A0ABW9Y7K9_9RHOB</name>
<dbReference type="Proteomes" id="UP001517376">
    <property type="component" value="Unassembled WGS sequence"/>
</dbReference>
<evidence type="ECO:0000313" key="2">
    <source>
        <dbReference type="EMBL" id="NBE08498.1"/>
    </source>
</evidence>
<sequence>MDLISRTLKGAPATLDALAALFPDADTHADTAPRPPGRYDRLVDALNRLPRPALAYGALALMAFAMFDPAGFVQRMQALQSAPTELWWLLGAVIAGHFGAREAHHMRHRPARQAAPRNESPAPPAPAAAEPE</sequence>
<dbReference type="EMBL" id="JAAATW010000003">
    <property type="protein sequence ID" value="NBE08498.1"/>
    <property type="molecule type" value="Genomic_DNA"/>
</dbReference>
<organism evidence="2 3">
    <name type="scientific">Paragemmobacter ruber</name>
    <dbReference type="NCBI Taxonomy" id="1985673"/>
    <lineage>
        <taxon>Bacteria</taxon>
        <taxon>Pseudomonadati</taxon>
        <taxon>Pseudomonadota</taxon>
        <taxon>Alphaproteobacteria</taxon>
        <taxon>Rhodobacterales</taxon>
        <taxon>Paracoccaceae</taxon>
        <taxon>Paragemmobacter</taxon>
    </lineage>
</organism>
<dbReference type="RefSeq" id="WP_161767564.1">
    <property type="nucleotide sequence ID" value="NZ_JAAATW010000003.1"/>
</dbReference>
<protein>
    <recommendedName>
        <fullName evidence="4">Methionine synthase I</fullName>
    </recommendedName>
</protein>
<gene>
    <name evidence="2" type="ORF">GU920_13220</name>
</gene>
<reference evidence="3" key="1">
    <citation type="submission" date="2020-01" db="EMBL/GenBank/DDBJ databases">
        <title>Sphingomonas sp. strain CSW-10.</title>
        <authorList>
            <person name="Chen W.-M."/>
        </authorList>
    </citation>
    <scope>NUCLEOTIDE SEQUENCE [LARGE SCALE GENOMIC DNA]</scope>
    <source>
        <strain evidence="3">CCP-1</strain>
    </source>
</reference>
<feature type="region of interest" description="Disordered" evidence="1">
    <location>
        <begin position="102"/>
        <end position="132"/>
    </location>
</feature>
<dbReference type="InterPro" id="IPR021497">
    <property type="entry name" value="GTA_holin_3TM"/>
</dbReference>
<proteinExistence type="predicted"/>
<keyword evidence="3" id="KW-1185">Reference proteome</keyword>